<dbReference type="InterPro" id="IPR036909">
    <property type="entry name" value="Cyt_c-like_dom_sf"/>
</dbReference>
<accession>A0A6J4JNY4</accession>
<dbReference type="GO" id="GO:0020037">
    <property type="term" value="F:heme binding"/>
    <property type="evidence" value="ECO:0007669"/>
    <property type="project" value="InterPro"/>
</dbReference>
<dbReference type="GO" id="GO:0009055">
    <property type="term" value="F:electron transfer activity"/>
    <property type="evidence" value="ECO:0007669"/>
    <property type="project" value="InterPro"/>
</dbReference>
<feature type="domain" description="Cytochrome c" evidence="6">
    <location>
        <begin position="399"/>
        <end position="536"/>
    </location>
</feature>
<keyword evidence="3 4" id="KW-0408">Iron</keyword>
<evidence type="ECO:0000256" key="2">
    <source>
        <dbReference type="ARBA" id="ARBA00022723"/>
    </source>
</evidence>
<feature type="signal peptide" evidence="5">
    <location>
        <begin position="1"/>
        <end position="26"/>
    </location>
</feature>
<protein>
    <recommendedName>
        <fullName evidence="6">Cytochrome c domain-containing protein</fullName>
    </recommendedName>
</protein>
<feature type="chain" id="PRO_5027088261" description="Cytochrome c domain-containing protein" evidence="5">
    <location>
        <begin position="27"/>
        <end position="539"/>
    </location>
</feature>
<proteinExistence type="predicted"/>
<dbReference type="Gene3D" id="1.10.760.10">
    <property type="entry name" value="Cytochrome c-like domain"/>
    <property type="match status" value="1"/>
</dbReference>
<gene>
    <name evidence="7" type="ORF">AVDCRST_MAG63-3754</name>
</gene>
<evidence type="ECO:0000256" key="4">
    <source>
        <dbReference type="PROSITE-ProRule" id="PRU00433"/>
    </source>
</evidence>
<evidence type="ECO:0000256" key="3">
    <source>
        <dbReference type="ARBA" id="ARBA00023004"/>
    </source>
</evidence>
<dbReference type="EMBL" id="CADCTO010000506">
    <property type="protein sequence ID" value="CAA9283721.1"/>
    <property type="molecule type" value="Genomic_DNA"/>
</dbReference>
<evidence type="ECO:0000259" key="6">
    <source>
        <dbReference type="PROSITE" id="PS51007"/>
    </source>
</evidence>
<evidence type="ECO:0000313" key="7">
    <source>
        <dbReference type="EMBL" id="CAA9283721.1"/>
    </source>
</evidence>
<dbReference type="InterPro" id="IPR009056">
    <property type="entry name" value="Cyt_c-like_dom"/>
</dbReference>
<dbReference type="GO" id="GO:0046872">
    <property type="term" value="F:metal ion binding"/>
    <property type="evidence" value="ECO:0007669"/>
    <property type="project" value="UniProtKB-KW"/>
</dbReference>
<keyword evidence="2 4" id="KW-0479">Metal-binding</keyword>
<dbReference type="SUPFAM" id="SSF46626">
    <property type="entry name" value="Cytochrome c"/>
    <property type="match status" value="2"/>
</dbReference>
<dbReference type="AlphaFoldDB" id="A0A6J4JNY4"/>
<reference evidence="7" key="1">
    <citation type="submission" date="2020-02" db="EMBL/GenBank/DDBJ databases">
        <authorList>
            <person name="Meier V. D."/>
        </authorList>
    </citation>
    <scope>NUCLEOTIDE SEQUENCE</scope>
    <source>
        <strain evidence="7">AVDCRST_MAG63</strain>
    </source>
</reference>
<evidence type="ECO:0000256" key="5">
    <source>
        <dbReference type="SAM" id="SignalP"/>
    </source>
</evidence>
<dbReference type="PROSITE" id="PS51007">
    <property type="entry name" value="CYTC"/>
    <property type="match status" value="2"/>
</dbReference>
<keyword evidence="1 4" id="KW-0349">Heme</keyword>
<name>A0A6J4JNY4_9BACT</name>
<organism evidence="7">
    <name type="scientific">uncultured Armatimonadetes bacterium</name>
    <dbReference type="NCBI Taxonomy" id="157466"/>
    <lineage>
        <taxon>Bacteria</taxon>
        <taxon>Bacillati</taxon>
        <taxon>Armatimonadota</taxon>
        <taxon>environmental samples</taxon>
    </lineage>
</organism>
<feature type="domain" description="Cytochrome c" evidence="6">
    <location>
        <begin position="160"/>
        <end position="257"/>
    </location>
</feature>
<evidence type="ECO:0000256" key="1">
    <source>
        <dbReference type="ARBA" id="ARBA00022617"/>
    </source>
</evidence>
<sequence>MKRFRRARRRVWTFYLLPFLALCAVAAGPALFANPRAAKSDGPGFTKNPFPHKKGDAAAGRAVFRFETFGNEGFWTDAMRLPQGMKAARFTPIDALNAGLHVDIERVAPALRRALAEELKTDLSPQNAPLLNDPKTAVELVNANAVIGVVARDTNGDKTLDIEAGDKVGIACAICHTITDESVYALPGGKGTIGRRLDGRATHSIDMGRLLALAANSRAYYPNLQVELGGKTIGRAPKGLTENSTEAEVDAYLNNRKFYPVGTFDETSDGIGNPVQNTPLFRQDLAAPYGTAGEHAVLDNIGNGSYTVNLDLTSLVTPEGRKFLKIKAGAAGVELADDYAKILKETGVTGYPFVRASVGHAVGDPDHPVGRRVDDTKLFDMNAYLDSLPAPRGAKVNVAAARRGREIFRDNCTRCHNVDQNRFVPPLLVSMKAVFPGYRPAVLAKRKPPLSPVQNAPGTFDDKMIVVDASDRGARRGNALPLLLDLARKPVFLHDASVPGLDALLNPGRGALAPHPFYIRDAGKRADVVTFLRGLDTGD</sequence>
<keyword evidence="5" id="KW-0732">Signal</keyword>